<evidence type="ECO:0000313" key="2">
    <source>
        <dbReference type="EMBL" id="MBM7036230.1"/>
    </source>
</evidence>
<dbReference type="Gene3D" id="3.30.70.1430">
    <property type="entry name" value="Multidrug efflux transporter AcrB pore domain"/>
    <property type="match status" value="2"/>
</dbReference>
<proteinExistence type="predicted"/>
<feature type="transmembrane region" description="Helical" evidence="1">
    <location>
        <begin position="913"/>
        <end position="935"/>
    </location>
</feature>
<keyword evidence="1" id="KW-0472">Membrane</keyword>
<feature type="transmembrane region" description="Helical" evidence="1">
    <location>
        <begin position="521"/>
        <end position="543"/>
    </location>
</feature>
<dbReference type="PANTHER" id="PTHR32063">
    <property type="match status" value="1"/>
</dbReference>
<dbReference type="Gene3D" id="3.30.70.1320">
    <property type="entry name" value="Multidrug efflux transporter AcrB pore domain like"/>
    <property type="match status" value="1"/>
</dbReference>
<feature type="transmembrane region" description="Helical" evidence="1">
    <location>
        <begin position="432"/>
        <end position="454"/>
    </location>
</feature>
<dbReference type="Proteomes" id="UP000809621">
    <property type="component" value="Unassembled WGS sequence"/>
</dbReference>
<dbReference type="Gene3D" id="3.30.2090.10">
    <property type="entry name" value="Multidrug efflux transporter AcrB TolC docking domain, DN and DC subdomains"/>
    <property type="match status" value="2"/>
</dbReference>
<evidence type="ECO:0000256" key="1">
    <source>
        <dbReference type="SAM" id="Phobius"/>
    </source>
</evidence>
<accession>A0ABS2HF82</accession>
<dbReference type="EMBL" id="JAFEUM010000002">
    <property type="protein sequence ID" value="MBM7036230.1"/>
    <property type="molecule type" value="Genomic_DNA"/>
</dbReference>
<dbReference type="PRINTS" id="PR00702">
    <property type="entry name" value="ACRIFLAVINRP"/>
</dbReference>
<feature type="transmembrane region" description="Helical" evidence="1">
    <location>
        <begin position="390"/>
        <end position="411"/>
    </location>
</feature>
<feature type="transmembrane region" description="Helical" evidence="1">
    <location>
        <begin position="333"/>
        <end position="353"/>
    </location>
</feature>
<keyword evidence="1" id="KW-1133">Transmembrane helix</keyword>
<dbReference type="InterPro" id="IPR001036">
    <property type="entry name" value="Acrflvin-R"/>
</dbReference>
<evidence type="ECO:0000313" key="3">
    <source>
        <dbReference type="Proteomes" id="UP000809621"/>
    </source>
</evidence>
<dbReference type="PANTHER" id="PTHR32063:SF18">
    <property type="entry name" value="CATION EFFLUX SYSTEM PROTEIN"/>
    <property type="match status" value="1"/>
</dbReference>
<dbReference type="InterPro" id="IPR027463">
    <property type="entry name" value="AcrB_DN_DC_subdom"/>
</dbReference>
<comment type="caution">
    <text evidence="2">The sequence shown here is derived from an EMBL/GenBank/DDBJ whole genome shotgun (WGS) entry which is preliminary data.</text>
</comment>
<feature type="transmembrane region" description="Helical" evidence="1">
    <location>
        <begin position="987"/>
        <end position="1013"/>
    </location>
</feature>
<dbReference type="SUPFAM" id="SSF82866">
    <property type="entry name" value="Multidrug efflux transporter AcrB transmembrane domain"/>
    <property type="match status" value="2"/>
</dbReference>
<dbReference type="SUPFAM" id="SSF82714">
    <property type="entry name" value="Multidrug efflux transporter AcrB TolC docking domain, DN and DC subdomains"/>
    <property type="match status" value="2"/>
</dbReference>
<name>A0ABS2HF82_9VIBR</name>
<feature type="transmembrane region" description="Helical" evidence="1">
    <location>
        <begin position="460"/>
        <end position="487"/>
    </location>
</feature>
<keyword evidence="1" id="KW-0812">Transmembrane</keyword>
<dbReference type="Gene3D" id="3.30.70.1440">
    <property type="entry name" value="Multidrug efflux transporter AcrB pore domain"/>
    <property type="match status" value="1"/>
</dbReference>
<dbReference type="RefSeq" id="WP_205157816.1">
    <property type="nucleotide sequence ID" value="NZ_JAFEUM010000002.1"/>
</dbReference>
<feature type="transmembrane region" description="Helical" evidence="1">
    <location>
        <begin position="887"/>
        <end position="907"/>
    </location>
</feature>
<feature type="transmembrane region" description="Helical" evidence="1">
    <location>
        <begin position="360"/>
        <end position="378"/>
    </location>
</feature>
<reference evidence="2 3" key="1">
    <citation type="submission" date="2021-02" db="EMBL/GenBank/DDBJ databases">
        <authorList>
            <person name="Park J.-S."/>
        </authorList>
    </citation>
    <scope>NUCLEOTIDE SEQUENCE [LARGE SCALE GENOMIC DNA]</scope>
    <source>
        <strain evidence="2 3">188UL20-2</strain>
    </source>
</reference>
<feature type="transmembrane region" description="Helical" evidence="1">
    <location>
        <begin position="861"/>
        <end position="880"/>
    </location>
</feature>
<gene>
    <name evidence="2" type="ORF">JQC93_07370</name>
</gene>
<keyword evidence="3" id="KW-1185">Reference proteome</keyword>
<dbReference type="SUPFAM" id="SSF82693">
    <property type="entry name" value="Multidrug efflux transporter AcrB pore domain, PN1, PN2, PC1 and PC2 subdomains"/>
    <property type="match status" value="3"/>
</dbReference>
<dbReference type="Pfam" id="PF00873">
    <property type="entry name" value="ACR_tran"/>
    <property type="match status" value="1"/>
</dbReference>
<dbReference type="Gene3D" id="1.20.1640.10">
    <property type="entry name" value="Multidrug efflux transporter AcrB transmembrane domain"/>
    <property type="match status" value="2"/>
</dbReference>
<protein>
    <submittedName>
        <fullName evidence="2">Efflux RND transporter permease subunit</fullName>
    </submittedName>
</protein>
<organism evidence="2 3">
    <name type="scientific">Vibrio ulleungensis</name>
    <dbReference type="NCBI Taxonomy" id="2807619"/>
    <lineage>
        <taxon>Bacteria</taxon>
        <taxon>Pseudomonadati</taxon>
        <taxon>Pseudomonadota</taxon>
        <taxon>Gammaproteobacteria</taxon>
        <taxon>Vibrionales</taxon>
        <taxon>Vibrionaceae</taxon>
        <taxon>Vibrio</taxon>
    </lineage>
</organism>
<feature type="transmembrane region" description="Helical" evidence="1">
    <location>
        <begin position="962"/>
        <end position="981"/>
    </location>
</feature>
<sequence length="1033" mass="112355">MTFYSAITNPRLLVLLCGLLCVSGLVAVNDLPRAEDPLISNRFATVTTTYTGASAERVEKLVTEVVENKLSELSEVKTISSTSRPNISIITIELHDEIVEPEPVWTLARNKLRDVQRQLPSQASTPNLDSDRTYAFTTIAALKWRGDSEINPLVLGRYANELATRLRMQPGTEFVDAYGIPQEEINVELNLAEAAALGHSPVTLSGLIANSDTKIASGQLVNSHAVYGIEVDSNLDSAQSIGNIIVHSDQSGHTVELRDIASVRRTMSSPTSELALVDGDTSVLVAARMQPSLRVDHWTNNVQQVIARFEQTLPQEIELEIVFSQQPYTEQRLIDLVQSLLLGLGLVVSVLLVTLGYRAALLVAAALPLTTLLTLSMMKVTGLPINQMSVTGLIVALGIMVDNAIVMVDTIQSYRHKGKGRLEAMRLAIRHLAIPLLGSTLTTVLAFTPIMLMQGATGEFVGAIAATVSFSLVGSYIISHTIIAGLACHFLTGKASSDTWYVNGLRVKALSKSMSRAIQFAVLKPKSAIICVALVSMTGYWSLTQLTEQFFPPSDRDMFEVQLYLPTQTSIEATETVTREVNRLIHQHVGVEQVSWLVGASFPSFYYNLQSSLRDAPYYAQAMVKVVDVEVANHLIPTLQKQLNTEIPEAQILVRKLEQGPPFTAPIELRIYGEDLHQIKLIGEDIRLMLSRLDHVTHTRETLQPGVPDVHIEFDQSTLQLNQWSMSQMSQWLQTTLVGIDSGHVVEGAQSVPIRVRIADGLRQSDEQLGNLILPLTAESEHLGVSLSSISSRTLTSNHGAITRRNGERVNTIEAYLEADTLPQEVQQKVQRALQDIALPASVYIEFGGESAQRNESVNSLVSNIMLVVVLTILVVVMAFNSFRFSLLIFMVAGLAGGLAILSVYVFGYPFGFTVIIAMLGVIGLAINAAIVILAELKATPNAMAGDIDSIVGAVMMCTRHIVSTTITTVGGFMPLILAGGGFWPPFAIAIVGGTVLTSIVSFFFVPAGFVILTRSRVRPDNGPAVNDVLVNN</sequence>